<name>A0ABV5UA54_9PSEU</name>
<accession>A0ABV5UA54</accession>
<feature type="compositionally biased region" description="Polar residues" evidence="3">
    <location>
        <begin position="185"/>
        <end position="195"/>
    </location>
</feature>
<reference evidence="5 6" key="1">
    <citation type="submission" date="2024-09" db="EMBL/GenBank/DDBJ databases">
        <authorList>
            <person name="Sun Q."/>
            <person name="Mori K."/>
        </authorList>
    </citation>
    <scope>NUCLEOTIDE SEQUENCE [LARGE SCALE GENOMIC DNA]</scope>
    <source>
        <strain evidence="5 6">JCM 13852</strain>
    </source>
</reference>
<proteinExistence type="predicted"/>
<comment type="caution">
    <text evidence="5">The sequence shown here is derived from an EMBL/GenBank/DDBJ whole genome shotgun (WGS) entry which is preliminary data.</text>
</comment>
<dbReference type="PANTHER" id="PTHR46943:SF1">
    <property type="entry name" value="PENTRAXIN-RELATED PROTEIN PTX3"/>
    <property type="match status" value="1"/>
</dbReference>
<organism evidence="5 6">
    <name type="scientific">Amycolatopsis plumensis</name>
    <dbReference type="NCBI Taxonomy" id="236508"/>
    <lineage>
        <taxon>Bacteria</taxon>
        <taxon>Bacillati</taxon>
        <taxon>Actinomycetota</taxon>
        <taxon>Actinomycetes</taxon>
        <taxon>Pseudonocardiales</taxon>
        <taxon>Pseudonocardiaceae</taxon>
        <taxon>Amycolatopsis</taxon>
    </lineage>
</organism>
<dbReference type="InterPro" id="IPR013320">
    <property type="entry name" value="ConA-like_dom_sf"/>
</dbReference>
<dbReference type="RefSeq" id="WP_378199970.1">
    <property type="nucleotide sequence ID" value="NZ_JBHMBK010000025.1"/>
</dbReference>
<dbReference type="NCBIfam" id="NF033679">
    <property type="entry name" value="DNRLRE_dom"/>
    <property type="match status" value="1"/>
</dbReference>
<evidence type="ECO:0000256" key="3">
    <source>
        <dbReference type="SAM" id="MobiDB-lite"/>
    </source>
</evidence>
<keyword evidence="6" id="KW-1185">Reference proteome</keyword>
<evidence type="ECO:0000313" key="5">
    <source>
        <dbReference type="EMBL" id="MFB9688251.1"/>
    </source>
</evidence>
<protein>
    <submittedName>
        <fullName evidence="5">LamG-like jellyroll fold domain-containing protein</fullName>
    </submittedName>
</protein>
<feature type="domain" description="LamG-like jellyroll fold" evidence="4">
    <location>
        <begin position="912"/>
        <end position="1051"/>
    </location>
</feature>
<evidence type="ECO:0000256" key="2">
    <source>
        <dbReference type="ARBA" id="ARBA00023157"/>
    </source>
</evidence>
<evidence type="ECO:0000313" key="6">
    <source>
        <dbReference type="Proteomes" id="UP001589535"/>
    </source>
</evidence>
<dbReference type="SUPFAM" id="SSF49899">
    <property type="entry name" value="Concanavalin A-like lectins/glucanases"/>
    <property type="match status" value="2"/>
</dbReference>
<dbReference type="Proteomes" id="UP001589535">
    <property type="component" value="Unassembled WGS sequence"/>
</dbReference>
<dbReference type="InterPro" id="IPR006558">
    <property type="entry name" value="LamG-like"/>
</dbReference>
<dbReference type="InterPro" id="IPR042837">
    <property type="entry name" value="PTX3"/>
</dbReference>
<evidence type="ECO:0000256" key="1">
    <source>
        <dbReference type="ARBA" id="ARBA00022729"/>
    </source>
</evidence>
<evidence type="ECO:0000259" key="4">
    <source>
        <dbReference type="SMART" id="SM00560"/>
    </source>
</evidence>
<dbReference type="SMART" id="SM00560">
    <property type="entry name" value="LamGL"/>
    <property type="match status" value="2"/>
</dbReference>
<dbReference type="Gene3D" id="2.60.120.200">
    <property type="match status" value="2"/>
</dbReference>
<dbReference type="PANTHER" id="PTHR46943">
    <property type="entry name" value="PENTRAXIN-RELATED PROTEIN PTX3"/>
    <property type="match status" value="1"/>
</dbReference>
<gene>
    <name evidence="5" type="ORF">ACFFTO_29085</name>
</gene>
<keyword evidence="2" id="KW-1015">Disulfide bond</keyword>
<dbReference type="EMBL" id="JBHMBK010000025">
    <property type="protein sequence ID" value="MFB9688251.1"/>
    <property type="molecule type" value="Genomic_DNA"/>
</dbReference>
<keyword evidence="1" id="KW-0732">Signal</keyword>
<dbReference type="Pfam" id="PF13385">
    <property type="entry name" value="Laminin_G_3"/>
    <property type="match status" value="2"/>
</dbReference>
<feature type="domain" description="LamG-like jellyroll fold" evidence="4">
    <location>
        <begin position="697"/>
        <end position="837"/>
    </location>
</feature>
<feature type="region of interest" description="Disordered" evidence="3">
    <location>
        <begin position="179"/>
        <end position="208"/>
    </location>
</feature>
<sequence>MAVGVPAETTEYAEVFANPDGTVTRRESFEPQRIKRAGSWVPVDLTLTARPDGTVRPNAAPVEVRLSDGGAGEILAAATKGEHEIGLGWPGTLPAPKLDGPVATYAEVIPGVDLKVTVTTKGFSEHLVVKTPEAARDPKLREIKFGNHTRGLTPRKTGTGTLEAVDADGEVVFRGDASKMWDSSGGATPSVSARSATVPEPVQPPKKATMDVVVTPEATVVKPDTAFLTDPARVFPVVIDPEYSWPGAKQNHVVVQEPWPEEHNFNKTDGELGDLKAGYQGGYRSRSYFSVDVSAMRGKVIHRATMRTRVVHSYSCNGGSTELWRTGGIGWGTTWNAQPGWEVNLGGIGKSNNAKYCPTDGAAEVRIDDTARQAANGGWTTLTFMLKAANEGQQNDWRRFALDPVIDYVYNSVPGLPADLGMEGGQIPCASGDSRPYVFTATPRLRGRVSDPDGGMLTARFSLHKGKLGASSEVWWTTTSNIPSGSFAEVTVPSGVVTGEGVYNWSMYASDGGSNSVWVGNCEFEVDKTPPGTPTVTSADYPVGGDVAAGGIGQTGAFTVTANNPDVQYFLWSVTDQQNDDPKNRVTADRLGGSGVFRWTPATDGPQTVFVRAADRAGNLSPIVKYSILVRAGDPLTGNLKAHWKLDGDFADASGAGQPLTPIGGAAPTAPGYLGNAVALGTGKRLSAAGPAVDTAKSFSVSAWVRLDQIGAWPAAVSLDGKRTSGFQLQGSPEGKWSLAMFGADADGGGAPHSRAISAQSVQTGVWTHLTGVYDQAVGKLRLYVNGAPAAEIAHTSTWSATGDVQIGAALWNGSRVDYFPGAVDDVRLYQRVLVGSEAAALANESVLRAHYRLAEGSGTTTKDAVSGRDATFQGSAAWTQTDGFPAAKFTGMPDAGYGSVEGARPDLRTDRSYTVSAFVRMDAADEAPRTAVSLRDTRFSPFMLQYRPEVKKWCFLMSLGADQEGGWWVPAEADVATQQWVHLTGVYDLAAKEARIYVNGRFAGRLGGVVGWNGTGGLMFGGSRWVGRDVDPFNGAVRAVRVYSGTLTDNQIRQLPVQD</sequence>